<name>A0A1D1VQ82_RAMVA</name>
<dbReference type="AlphaFoldDB" id="A0A1D1VQ82"/>
<sequence>MYFLVVSVLLVGLSCQPAFGVDSNSTIAKPTSTGDSVIVEKIPLPNITVVTPIHESPSIKTALPTTLRAKRQIGYGALGSGLVAGLSGISSGYGYGYNNAVGLQGQGVGQGAGVHASPLGLGFGGGFGGLGFGGYGALPVGYGNIGGLGVAGLNGGFGPVGAVPIGGVIPVGGMGGGLVGQGVGGPGWSAPAVAVAPQVTSAVVPTTGGGAYGRSDEGVPAASSVPLSDTQSQTANSQQPVSQITNVQG</sequence>
<evidence type="ECO:0000256" key="2">
    <source>
        <dbReference type="SAM" id="SignalP"/>
    </source>
</evidence>
<protein>
    <submittedName>
        <fullName evidence="3">Uncharacterized protein</fullName>
    </submittedName>
</protein>
<organism evidence="3 4">
    <name type="scientific">Ramazzottius varieornatus</name>
    <name type="common">Water bear</name>
    <name type="synonym">Tardigrade</name>
    <dbReference type="NCBI Taxonomy" id="947166"/>
    <lineage>
        <taxon>Eukaryota</taxon>
        <taxon>Metazoa</taxon>
        <taxon>Ecdysozoa</taxon>
        <taxon>Tardigrada</taxon>
        <taxon>Eutardigrada</taxon>
        <taxon>Parachela</taxon>
        <taxon>Hypsibioidea</taxon>
        <taxon>Ramazzottiidae</taxon>
        <taxon>Ramazzottius</taxon>
    </lineage>
</organism>
<evidence type="ECO:0000313" key="3">
    <source>
        <dbReference type="EMBL" id="GAV02996.1"/>
    </source>
</evidence>
<dbReference type="EMBL" id="BDGG01000009">
    <property type="protein sequence ID" value="GAV02996.1"/>
    <property type="molecule type" value="Genomic_DNA"/>
</dbReference>
<feature type="region of interest" description="Disordered" evidence="1">
    <location>
        <begin position="207"/>
        <end position="249"/>
    </location>
</feature>
<keyword evidence="2" id="KW-0732">Signal</keyword>
<gene>
    <name evidence="3" type="primary">RvY_13487-1</name>
    <name evidence="3" type="synonym">RvY_13487.1</name>
    <name evidence="3" type="ORF">RvY_13487</name>
</gene>
<proteinExistence type="predicted"/>
<keyword evidence="4" id="KW-1185">Reference proteome</keyword>
<comment type="caution">
    <text evidence="3">The sequence shown here is derived from an EMBL/GenBank/DDBJ whole genome shotgun (WGS) entry which is preliminary data.</text>
</comment>
<reference evidence="3 4" key="1">
    <citation type="journal article" date="2016" name="Nat. Commun.">
        <title>Extremotolerant tardigrade genome and improved radiotolerance of human cultured cells by tardigrade-unique protein.</title>
        <authorList>
            <person name="Hashimoto T."/>
            <person name="Horikawa D.D."/>
            <person name="Saito Y."/>
            <person name="Kuwahara H."/>
            <person name="Kozuka-Hata H."/>
            <person name="Shin-I T."/>
            <person name="Minakuchi Y."/>
            <person name="Ohishi K."/>
            <person name="Motoyama A."/>
            <person name="Aizu T."/>
            <person name="Enomoto A."/>
            <person name="Kondo K."/>
            <person name="Tanaka S."/>
            <person name="Hara Y."/>
            <person name="Koshikawa S."/>
            <person name="Sagara H."/>
            <person name="Miura T."/>
            <person name="Yokobori S."/>
            <person name="Miyagawa K."/>
            <person name="Suzuki Y."/>
            <person name="Kubo T."/>
            <person name="Oyama M."/>
            <person name="Kohara Y."/>
            <person name="Fujiyama A."/>
            <person name="Arakawa K."/>
            <person name="Katayama T."/>
            <person name="Toyoda A."/>
            <person name="Kunieda T."/>
        </authorList>
    </citation>
    <scope>NUCLEOTIDE SEQUENCE [LARGE SCALE GENOMIC DNA]</scope>
    <source>
        <strain evidence="3 4">YOKOZUNA-1</strain>
    </source>
</reference>
<feature type="compositionally biased region" description="Polar residues" evidence="1">
    <location>
        <begin position="225"/>
        <end position="249"/>
    </location>
</feature>
<dbReference type="Proteomes" id="UP000186922">
    <property type="component" value="Unassembled WGS sequence"/>
</dbReference>
<feature type="chain" id="PRO_5008898714" evidence="2">
    <location>
        <begin position="21"/>
        <end position="249"/>
    </location>
</feature>
<evidence type="ECO:0000313" key="4">
    <source>
        <dbReference type="Proteomes" id="UP000186922"/>
    </source>
</evidence>
<evidence type="ECO:0000256" key="1">
    <source>
        <dbReference type="SAM" id="MobiDB-lite"/>
    </source>
</evidence>
<feature type="signal peptide" evidence="2">
    <location>
        <begin position="1"/>
        <end position="20"/>
    </location>
</feature>
<accession>A0A1D1VQ82</accession>